<keyword evidence="2" id="KW-0539">Nucleus</keyword>
<gene>
    <name evidence="6" type="ORF">BDY21DRAFT_369396</name>
</gene>
<reference evidence="6" key="1">
    <citation type="journal article" date="2020" name="Stud. Mycol.">
        <title>101 Dothideomycetes genomes: a test case for predicting lifestyles and emergence of pathogens.</title>
        <authorList>
            <person name="Haridas S."/>
            <person name="Albert R."/>
            <person name="Binder M."/>
            <person name="Bloem J."/>
            <person name="Labutti K."/>
            <person name="Salamov A."/>
            <person name="Andreopoulos B."/>
            <person name="Baker S."/>
            <person name="Barry K."/>
            <person name="Bills G."/>
            <person name="Bluhm B."/>
            <person name="Cannon C."/>
            <person name="Castanera R."/>
            <person name="Culley D."/>
            <person name="Daum C."/>
            <person name="Ezra D."/>
            <person name="Gonzalez J."/>
            <person name="Henrissat B."/>
            <person name="Kuo A."/>
            <person name="Liang C."/>
            <person name="Lipzen A."/>
            <person name="Lutzoni F."/>
            <person name="Magnuson J."/>
            <person name="Mondo S."/>
            <person name="Nolan M."/>
            <person name="Ohm R."/>
            <person name="Pangilinan J."/>
            <person name="Park H.-J."/>
            <person name="Ramirez L."/>
            <person name="Alfaro M."/>
            <person name="Sun H."/>
            <person name="Tritt A."/>
            <person name="Yoshinaga Y."/>
            <person name="Zwiers L.-H."/>
            <person name="Turgeon B."/>
            <person name="Goodwin S."/>
            <person name="Spatafora J."/>
            <person name="Crous P."/>
            <person name="Grigoriev I."/>
        </authorList>
    </citation>
    <scope>NUCLEOTIDE SEQUENCE</scope>
    <source>
        <strain evidence="6">ATCC 16933</strain>
    </source>
</reference>
<dbReference type="OrthoDB" id="30195at2759"/>
<evidence type="ECO:0000256" key="4">
    <source>
        <dbReference type="SAM" id="MobiDB-lite"/>
    </source>
</evidence>
<comment type="subcellular location">
    <subcellularLocation>
        <location evidence="1">Nucleus</location>
    </subcellularLocation>
</comment>
<name>A0A6A6P8T8_9PEZI</name>
<evidence type="ECO:0000313" key="7">
    <source>
        <dbReference type="Proteomes" id="UP000799766"/>
    </source>
</evidence>
<dbReference type="Pfam" id="PF04003">
    <property type="entry name" value="Utp12"/>
    <property type="match status" value="1"/>
</dbReference>
<evidence type="ECO:0000256" key="2">
    <source>
        <dbReference type="ARBA" id="ARBA00023242"/>
    </source>
</evidence>
<dbReference type="PANTHER" id="PTHR44267">
    <property type="entry name" value="WD REPEAT-CONTAINING PROTEIN 43"/>
    <property type="match status" value="1"/>
</dbReference>
<dbReference type="InterPro" id="IPR007148">
    <property type="entry name" value="SSU_processome_Utp12"/>
</dbReference>
<evidence type="ECO:0000313" key="6">
    <source>
        <dbReference type="EMBL" id="KAF2460370.1"/>
    </source>
</evidence>
<dbReference type="AlphaFoldDB" id="A0A6A6P8T8"/>
<feature type="compositionally biased region" description="Acidic residues" evidence="4">
    <location>
        <begin position="559"/>
        <end position="571"/>
    </location>
</feature>
<dbReference type="PANTHER" id="PTHR44267:SF1">
    <property type="entry name" value="WD REPEAT-CONTAINING PROTEIN 43"/>
    <property type="match status" value="1"/>
</dbReference>
<feature type="compositionally biased region" description="Low complexity" evidence="4">
    <location>
        <begin position="164"/>
        <end position="178"/>
    </location>
</feature>
<dbReference type="Proteomes" id="UP000799766">
    <property type="component" value="Unassembled WGS sequence"/>
</dbReference>
<sequence>MAGPLAPSSQKRSGPATTNSSKVAPKYAPRSVTARKAAAPAPAKAKAGRPTGFAALLDGKANGLTARTTNGITGSRPDPTGNARMVVGRGDMVSDSEEDDNENSADERAGKTQVGAKTRPITIDISDDDVAEGEDESDEDEDADEEAEDNKTDGKKQAIGGDGAFSAAAAAVDTAMGDADAEDAEDKQAEAPAAEQQVLEDEDTSEPPSFGDLLRASAPDPIDVDTSAARSARSRKQHPQATSRNASNALRRAAGSPTGAASSPSAGLQRGARSSTAAAVAASAAAPYAPPTTASLGTVLAQALRTNDAALLESCLAVHDLAGIRATVERLPSGLAAGLLGRVAERMHARPGRAGHLMVWVQWCLVAHGGYLAGQPEVMGRLRGLSRVVEERARGLDPLLRLKGRLDLLAAQVEVRKRVMEGQREGGVGRGEEGGEAFVYVEGEGDEGDEVDEGDEGDEDEEQVVGGTGKGGLKGPKAKEIVFDDDEGDDDENVDPMPTTNGLGSEEEDEDEEAGSEEEDLFDTEAEETEDDDGDDVEDEEDDDGDEEGESIGESFIVGDEEEEGEEDDELASPRPAKKSRSGLMGGRR</sequence>
<evidence type="ECO:0000259" key="5">
    <source>
        <dbReference type="Pfam" id="PF04003"/>
    </source>
</evidence>
<organism evidence="6 7">
    <name type="scientific">Lineolata rhizophorae</name>
    <dbReference type="NCBI Taxonomy" id="578093"/>
    <lineage>
        <taxon>Eukaryota</taxon>
        <taxon>Fungi</taxon>
        <taxon>Dikarya</taxon>
        <taxon>Ascomycota</taxon>
        <taxon>Pezizomycotina</taxon>
        <taxon>Dothideomycetes</taxon>
        <taxon>Dothideomycetes incertae sedis</taxon>
        <taxon>Lineolatales</taxon>
        <taxon>Lineolataceae</taxon>
        <taxon>Lineolata</taxon>
    </lineage>
</organism>
<dbReference type="EMBL" id="MU001673">
    <property type="protein sequence ID" value="KAF2460370.1"/>
    <property type="molecule type" value="Genomic_DNA"/>
</dbReference>
<feature type="compositionally biased region" description="Acidic residues" evidence="4">
    <location>
        <begin position="94"/>
        <end position="104"/>
    </location>
</feature>
<feature type="compositionally biased region" description="Acidic residues" evidence="4">
    <location>
        <begin position="483"/>
        <end position="494"/>
    </location>
</feature>
<evidence type="ECO:0000256" key="3">
    <source>
        <dbReference type="ARBA" id="ARBA00038335"/>
    </source>
</evidence>
<accession>A0A6A6P8T8</accession>
<dbReference type="InterPro" id="IPR052414">
    <property type="entry name" value="U3_snoRNA-assoc_WDR"/>
</dbReference>
<feature type="compositionally biased region" description="Low complexity" evidence="4">
    <location>
        <begin position="34"/>
        <end position="52"/>
    </location>
</feature>
<feature type="domain" description="Small-subunit processome Utp12" evidence="5">
    <location>
        <begin position="307"/>
        <end position="410"/>
    </location>
</feature>
<keyword evidence="7" id="KW-1185">Reference proteome</keyword>
<feature type="compositionally biased region" description="Basic residues" evidence="4">
    <location>
        <begin position="576"/>
        <end position="589"/>
    </location>
</feature>
<comment type="similarity">
    <text evidence="3">Belongs to the UTP5 family.</text>
</comment>
<protein>
    <submittedName>
        <fullName evidence="6">Dip2/Utp12 family-domain-containing protein</fullName>
    </submittedName>
</protein>
<feature type="compositionally biased region" description="Acidic residues" evidence="4">
    <location>
        <begin position="125"/>
        <end position="148"/>
    </location>
</feature>
<feature type="compositionally biased region" description="Acidic residues" evidence="4">
    <location>
        <begin position="444"/>
        <end position="463"/>
    </location>
</feature>
<feature type="compositionally biased region" description="Low complexity" evidence="4">
    <location>
        <begin position="241"/>
        <end position="270"/>
    </location>
</feature>
<dbReference type="GO" id="GO:0000462">
    <property type="term" value="P:maturation of SSU-rRNA from tricistronic rRNA transcript (SSU-rRNA, 5.8S rRNA, LSU-rRNA)"/>
    <property type="evidence" value="ECO:0007669"/>
    <property type="project" value="TreeGrafter"/>
</dbReference>
<evidence type="ECO:0000256" key="1">
    <source>
        <dbReference type="ARBA" id="ARBA00004123"/>
    </source>
</evidence>
<feature type="region of interest" description="Disordered" evidence="4">
    <location>
        <begin position="444"/>
        <end position="589"/>
    </location>
</feature>
<feature type="region of interest" description="Disordered" evidence="4">
    <location>
        <begin position="1"/>
        <end position="270"/>
    </location>
</feature>
<dbReference type="GO" id="GO:0005730">
    <property type="term" value="C:nucleolus"/>
    <property type="evidence" value="ECO:0007669"/>
    <property type="project" value="TreeGrafter"/>
</dbReference>
<proteinExistence type="inferred from homology"/>
<feature type="compositionally biased region" description="Acidic residues" evidence="4">
    <location>
        <begin position="505"/>
        <end position="551"/>
    </location>
</feature>
<feature type="compositionally biased region" description="Polar residues" evidence="4">
    <location>
        <begin position="7"/>
        <end position="22"/>
    </location>
</feature>